<evidence type="ECO:0000259" key="3">
    <source>
        <dbReference type="PROSITE" id="PS51762"/>
    </source>
</evidence>
<protein>
    <submittedName>
        <fullName evidence="4">Licheninase</fullName>
        <ecNumber evidence="4">3.2.1.73</ecNumber>
    </submittedName>
</protein>
<dbReference type="InterPro" id="IPR026444">
    <property type="entry name" value="Secre_tail"/>
</dbReference>
<dbReference type="PANTHER" id="PTHR10963">
    <property type="entry name" value="GLYCOSYL HYDROLASE-RELATED"/>
    <property type="match status" value="1"/>
</dbReference>
<comment type="similarity">
    <text evidence="1">Belongs to the glycosyl hydrolase 16 family.</text>
</comment>
<dbReference type="Proteomes" id="UP000036958">
    <property type="component" value="Unassembled WGS sequence"/>
</dbReference>
<dbReference type="InterPro" id="IPR045829">
    <property type="entry name" value="PKD_6"/>
</dbReference>
<feature type="domain" description="GH16" evidence="3">
    <location>
        <begin position="38"/>
        <end position="266"/>
    </location>
</feature>
<dbReference type="GO" id="GO:0042972">
    <property type="term" value="F:licheninase activity"/>
    <property type="evidence" value="ECO:0007669"/>
    <property type="project" value="UniProtKB-EC"/>
</dbReference>
<dbReference type="Pfam" id="PF18962">
    <property type="entry name" value="Por_Secre_tail"/>
    <property type="match status" value="1"/>
</dbReference>
<keyword evidence="4" id="KW-0378">Hydrolase</keyword>
<dbReference type="PANTHER" id="PTHR10963:SF55">
    <property type="entry name" value="GLYCOSIDE HYDROLASE FAMILY 16 PROTEIN"/>
    <property type="match status" value="1"/>
</dbReference>
<evidence type="ECO:0000256" key="2">
    <source>
        <dbReference type="SAM" id="SignalP"/>
    </source>
</evidence>
<evidence type="ECO:0000313" key="4">
    <source>
        <dbReference type="EMBL" id="KOH43208.1"/>
    </source>
</evidence>
<dbReference type="InterPro" id="IPR000757">
    <property type="entry name" value="Beta-glucanase-like"/>
</dbReference>
<feature type="chain" id="PRO_5005591087" evidence="2">
    <location>
        <begin position="26"/>
        <end position="593"/>
    </location>
</feature>
<proteinExistence type="inferred from homology"/>
<keyword evidence="5" id="KW-1185">Reference proteome</keyword>
<dbReference type="InterPro" id="IPR013320">
    <property type="entry name" value="ConA-like_dom_sf"/>
</dbReference>
<dbReference type="GO" id="GO:0005975">
    <property type="term" value="P:carbohydrate metabolic process"/>
    <property type="evidence" value="ECO:0007669"/>
    <property type="project" value="InterPro"/>
</dbReference>
<feature type="signal peptide" evidence="2">
    <location>
        <begin position="1"/>
        <end position="25"/>
    </location>
</feature>
<dbReference type="EC" id="3.2.1.73" evidence="4"/>
<sequence length="593" mass="66083">MKMRRILILSLLTCFSLSLSLQVAGQGDCESLVWFDEFDTDGAPNTAKWGYDTGGGGWGNNELQTYTNTRTNSWVDNGKLFIKAVKTNNSWSSARLITKDKGDWLYGRIEVKAKLPSGRGTWPAIWMLPTDWAYGGWPASGEIDIMEHVGYDPGVVHGTVHTQAFNHSIGTQVGKSIQVPDAMSSFHVYAIEWTPESIKWYLDGELYFTFNNQNKTSAEWPFDKRFHLLLNIAIGGDWGGAKGIDPNLTEAVMEVDYVRVYNNKLPKPVIQGSNLKTLDDEVTYAVNDVAGAQYTWTLPDGVSILSGEGTSSITVRWNDAPGDIHVEVSTACDAVVSNVFHVDYLIQPGSDRWDVFPANEAQQLLWQANAGTGNSLNLSEENDALTVDFDITDPGRNPNLYYNFDGLIDLTAINELALELKVDPDNPPSNLRFDLVDVNGNVELVNLFQMNSFDTDESFHFHYHHFASKSDGSFLLNKIAQIRVYVNFGIFGKAGSGRFVIQNMRFQEATSTSVHSLARPSSVSVYPNPARDFVTIVSDEMIQDVQLFSLQGSLIFSKSAIRNQEYQLKFGDMQPGIYLIKVNHSQSELISIR</sequence>
<evidence type="ECO:0000256" key="1">
    <source>
        <dbReference type="ARBA" id="ARBA00006865"/>
    </source>
</evidence>
<dbReference type="Pfam" id="PF19408">
    <property type="entry name" value="PKD_6"/>
    <property type="match status" value="1"/>
</dbReference>
<dbReference type="SUPFAM" id="SSF49899">
    <property type="entry name" value="Concanavalin A-like lectins/glucanases"/>
    <property type="match status" value="1"/>
</dbReference>
<dbReference type="Pfam" id="PF00722">
    <property type="entry name" value="Glyco_hydro_16"/>
    <property type="match status" value="1"/>
</dbReference>
<reference evidence="5" key="1">
    <citation type="submission" date="2015-07" db="EMBL/GenBank/DDBJ databases">
        <title>Genome sequencing of Sunxiuqinia dokdonensis strain SK.</title>
        <authorList>
            <person name="Ahn S."/>
            <person name="Kim B.-C."/>
        </authorList>
    </citation>
    <scope>NUCLEOTIDE SEQUENCE [LARGE SCALE GENOMIC DNA]</scope>
    <source>
        <strain evidence="5">SK</strain>
    </source>
</reference>
<gene>
    <name evidence="4" type="ORF">NC99_39390</name>
</gene>
<comment type="caution">
    <text evidence="4">The sequence shown here is derived from an EMBL/GenBank/DDBJ whole genome shotgun (WGS) entry which is preliminary data.</text>
</comment>
<dbReference type="STRING" id="1409788.NC99_39390"/>
<dbReference type="Gene3D" id="2.60.120.200">
    <property type="match status" value="1"/>
</dbReference>
<dbReference type="CDD" id="cd08023">
    <property type="entry name" value="GH16_laminarinase_like"/>
    <property type="match status" value="1"/>
</dbReference>
<name>A0A0L8V4D8_9BACT</name>
<keyword evidence="2" id="KW-0732">Signal</keyword>
<dbReference type="PROSITE" id="PS51762">
    <property type="entry name" value="GH16_2"/>
    <property type="match status" value="1"/>
</dbReference>
<organism evidence="4 5">
    <name type="scientific">Sunxiuqinia dokdonensis</name>
    <dbReference type="NCBI Taxonomy" id="1409788"/>
    <lineage>
        <taxon>Bacteria</taxon>
        <taxon>Pseudomonadati</taxon>
        <taxon>Bacteroidota</taxon>
        <taxon>Bacteroidia</taxon>
        <taxon>Marinilabiliales</taxon>
        <taxon>Prolixibacteraceae</taxon>
        <taxon>Sunxiuqinia</taxon>
    </lineage>
</organism>
<dbReference type="EMBL" id="LGIA01000195">
    <property type="protein sequence ID" value="KOH43208.1"/>
    <property type="molecule type" value="Genomic_DNA"/>
</dbReference>
<dbReference type="AlphaFoldDB" id="A0A0L8V4D8"/>
<dbReference type="PATRIC" id="fig|1409788.3.peg.4026"/>
<evidence type="ECO:0000313" key="5">
    <source>
        <dbReference type="Proteomes" id="UP000036958"/>
    </source>
</evidence>
<accession>A0A0L8V4D8</accession>
<dbReference type="RefSeq" id="WP_162231259.1">
    <property type="nucleotide sequence ID" value="NZ_LGIA01000195.1"/>
</dbReference>
<dbReference type="InterPro" id="IPR050546">
    <property type="entry name" value="Glycosyl_Hydrlase_16"/>
</dbReference>
<keyword evidence="4" id="KW-0326">Glycosidase</keyword>
<dbReference type="NCBIfam" id="TIGR04183">
    <property type="entry name" value="Por_Secre_tail"/>
    <property type="match status" value="1"/>
</dbReference>